<name>A0ABY9S2D0_9ACTN</name>
<reference evidence="1 2" key="1">
    <citation type="submission" date="2023-09" db="EMBL/GenBank/DDBJ databases">
        <title>Complete genome of Streptomyces roseicoloratus T14.</title>
        <authorList>
            <person name="Bashizi T."/>
            <person name="Kim M.-J."/>
            <person name="Lee G."/>
            <person name="Tagele S.B."/>
            <person name="Shin J.-H."/>
        </authorList>
    </citation>
    <scope>NUCLEOTIDE SEQUENCE [LARGE SCALE GENOMIC DNA]</scope>
    <source>
        <strain evidence="1 2">T14</strain>
    </source>
</reference>
<accession>A0ABY9S2D0</accession>
<dbReference type="RefSeq" id="WP_309550005.1">
    <property type="nucleotide sequence ID" value="NZ_CP133762.1"/>
</dbReference>
<proteinExistence type="predicted"/>
<sequence>MSGSWPTAGGAGGWVVRGAGGVAGAPLAGRPGGRHVDGRLPGVRLIEGRLIG</sequence>
<dbReference type="EMBL" id="CP133762">
    <property type="protein sequence ID" value="WMX48592.1"/>
    <property type="molecule type" value="Genomic_DNA"/>
</dbReference>
<dbReference type="Proteomes" id="UP001250858">
    <property type="component" value="Chromosome"/>
</dbReference>
<keyword evidence="2" id="KW-1185">Reference proteome</keyword>
<gene>
    <name evidence="1" type="ORF">RGF97_32595</name>
</gene>
<protein>
    <submittedName>
        <fullName evidence="1">Uncharacterized protein</fullName>
    </submittedName>
</protein>
<evidence type="ECO:0000313" key="2">
    <source>
        <dbReference type="Proteomes" id="UP001250858"/>
    </source>
</evidence>
<organism evidence="1 2">
    <name type="scientific">Streptomyces roseicoloratus</name>
    <dbReference type="NCBI Taxonomy" id="2508722"/>
    <lineage>
        <taxon>Bacteria</taxon>
        <taxon>Bacillati</taxon>
        <taxon>Actinomycetota</taxon>
        <taxon>Actinomycetes</taxon>
        <taxon>Kitasatosporales</taxon>
        <taxon>Streptomycetaceae</taxon>
        <taxon>Streptomyces</taxon>
    </lineage>
</organism>
<evidence type="ECO:0000313" key="1">
    <source>
        <dbReference type="EMBL" id="WMX48592.1"/>
    </source>
</evidence>